<dbReference type="InterPro" id="IPR051838">
    <property type="entry name" value="ARTD_PARP"/>
</dbReference>
<protein>
    <submittedName>
        <fullName evidence="6">Uncharacterized protein</fullName>
    </submittedName>
</protein>
<proteinExistence type="inferred from homology"/>
<dbReference type="InParanoid" id="A0A1X7VCV3"/>
<evidence type="ECO:0000256" key="4">
    <source>
        <dbReference type="ARBA" id="ARBA00023027"/>
    </source>
</evidence>
<comment type="similarity">
    <text evidence="5">Belongs to the ARTD/PARP family.</text>
</comment>
<evidence type="ECO:0000313" key="6">
    <source>
        <dbReference type="EnsemblMetazoa" id="Aqu2.1.37861_001"/>
    </source>
</evidence>
<dbReference type="STRING" id="400682.A0A1X7VCV3"/>
<reference evidence="6" key="1">
    <citation type="submission" date="2017-05" db="UniProtKB">
        <authorList>
            <consortium name="EnsemblMetazoa"/>
        </authorList>
    </citation>
    <scope>IDENTIFICATION</scope>
</reference>
<keyword evidence="4" id="KW-0520">NAD</keyword>
<dbReference type="eggNOG" id="ENOG502QPRC">
    <property type="taxonomic scope" value="Eukaryota"/>
</dbReference>
<keyword evidence="3" id="KW-0548">Nucleotidyltransferase</keyword>
<keyword evidence="2" id="KW-0808">Transferase</keyword>
<keyword evidence="1" id="KW-0328">Glycosyltransferase</keyword>
<accession>A0A1X7VCV3</accession>
<dbReference type="GO" id="GO:0016757">
    <property type="term" value="F:glycosyltransferase activity"/>
    <property type="evidence" value="ECO:0007669"/>
    <property type="project" value="UniProtKB-KW"/>
</dbReference>
<organism evidence="6">
    <name type="scientific">Amphimedon queenslandica</name>
    <name type="common">Sponge</name>
    <dbReference type="NCBI Taxonomy" id="400682"/>
    <lineage>
        <taxon>Eukaryota</taxon>
        <taxon>Metazoa</taxon>
        <taxon>Porifera</taxon>
        <taxon>Demospongiae</taxon>
        <taxon>Heteroscleromorpha</taxon>
        <taxon>Haplosclerida</taxon>
        <taxon>Niphatidae</taxon>
        <taxon>Amphimedon</taxon>
    </lineage>
</organism>
<dbReference type="GO" id="GO:0016779">
    <property type="term" value="F:nucleotidyltransferase activity"/>
    <property type="evidence" value="ECO:0007669"/>
    <property type="project" value="UniProtKB-KW"/>
</dbReference>
<dbReference type="EnsemblMetazoa" id="Aqu2.1.37861_001">
    <property type="protein sequence ID" value="Aqu2.1.37861_001"/>
    <property type="gene ID" value="Aqu2.1.37861"/>
</dbReference>
<dbReference type="PANTHER" id="PTHR21328">
    <property type="entry name" value="POLY ADP-RIBOSE POLYMERASE FAMILY, MEMBER PARP"/>
    <property type="match status" value="1"/>
</dbReference>
<dbReference type="AlphaFoldDB" id="A0A1X7VCV3"/>
<evidence type="ECO:0000256" key="5">
    <source>
        <dbReference type="ARBA" id="ARBA00024347"/>
    </source>
</evidence>
<dbReference type="OrthoDB" id="9338353at2759"/>
<evidence type="ECO:0000256" key="3">
    <source>
        <dbReference type="ARBA" id="ARBA00022695"/>
    </source>
</evidence>
<name>A0A1X7VCV3_AMPQE</name>
<evidence type="ECO:0000256" key="1">
    <source>
        <dbReference type="ARBA" id="ARBA00022676"/>
    </source>
</evidence>
<evidence type="ECO:0000256" key="2">
    <source>
        <dbReference type="ARBA" id="ARBA00022679"/>
    </source>
</evidence>
<sequence length="145" mass="15881">MKYTLNRIPSLNEFCVICDERHVLETGLLRPCVCTRELCVFAFQTLGVMADAAESVATDASVVDLLIAMCNAATNSMRQALVMCGEKIERAIHLLTTGELIDEEEEEEEGTGGRGGQGKGILLGDRIHKELELPCHSITVLRYGI</sequence>